<feature type="transmembrane region" description="Helical" evidence="6">
    <location>
        <begin position="12"/>
        <end position="31"/>
    </location>
</feature>
<reference evidence="8 9" key="1">
    <citation type="journal article" date="2011" name="J. Bacteriol.">
        <title>Genome sequence of the verrucomicrobium Opitutus terrae PB90-1, an abundant inhabitant of rice paddy soil ecosystems.</title>
        <authorList>
            <person name="van Passel M.W."/>
            <person name="Kant R."/>
            <person name="Palva A."/>
            <person name="Copeland A."/>
            <person name="Lucas S."/>
            <person name="Lapidus A."/>
            <person name="Glavina del Rio T."/>
            <person name="Pitluck S."/>
            <person name="Goltsman E."/>
            <person name="Clum A."/>
            <person name="Sun H."/>
            <person name="Schmutz J."/>
            <person name="Larimer F.W."/>
            <person name="Land M.L."/>
            <person name="Hauser L."/>
            <person name="Kyrpides N."/>
            <person name="Mikhailova N."/>
            <person name="Richardson P.P."/>
            <person name="Janssen P.H."/>
            <person name="de Vos W.M."/>
            <person name="Smidt H."/>
        </authorList>
    </citation>
    <scope>NUCLEOTIDE SEQUENCE [LARGE SCALE GENOMIC DNA]</scope>
    <source>
        <strain evidence="9">DSM 11246 / JCM 15787 / PB90-1</strain>
    </source>
</reference>
<dbReference type="eggNOG" id="COG0398">
    <property type="taxonomic scope" value="Bacteria"/>
</dbReference>
<dbReference type="AlphaFoldDB" id="B1ZVX4"/>
<feature type="transmembrane region" description="Helical" evidence="6">
    <location>
        <begin position="85"/>
        <end position="107"/>
    </location>
</feature>
<dbReference type="PANTHER" id="PTHR12677:SF59">
    <property type="entry name" value="GOLGI APPARATUS MEMBRANE PROTEIN TVP38-RELATED"/>
    <property type="match status" value="1"/>
</dbReference>
<keyword evidence="2 6" id="KW-1003">Cell membrane</keyword>
<evidence type="ECO:0000256" key="5">
    <source>
        <dbReference type="ARBA" id="ARBA00023136"/>
    </source>
</evidence>
<accession>B1ZVX4</accession>
<keyword evidence="5 6" id="KW-0472">Membrane</keyword>
<evidence type="ECO:0000256" key="1">
    <source>
        <dbReference type="ARBA" id="ARBA00004651"/>
    </source>
</evidence>
<organism evidence="8 9">
    <name type="scientific">Opitutus terrae (strain DSM 11246 / JCM 15787 / PB90-1)</name>
    <dbReference type="NCBI Taxonomy" id="452637"/>
    <lineage>
        <taxon>Bacteria</taxon>
        <taxon>Pseudomonadati</taxon>
        <taxon>Verrucomicrobiota</taxon>
        <taxon>Opitutia</taxon>
        <taxon>Opitutales</taxon>
        <taxon>Opitutaceae</taxon>
        <taxon>Opitutus</taxon>
    </lineage>
</organism>
<dbReference type="InterPro" id="IPR015414">
    <property type="entry name" value="TMEM64"/>
</dbReference>
<keyword evidence="4 6" id="KW-1133">Transmembrane helix</keyword>
<dbReference type="Pfam" id="PF09335">
    <property type="entry name" value="VTT_dom"/>
    <property type="match status" value="1"/>
</dbReference>
<dbReference type="STRING" id="452637.Oter_1776"/>
<dbReference type="GO" id="GO:0005886">
    <property type="term" value="C:plasma membrane"/>
    <property type="evidence" value="ECO:0007669"/>
    <property type="project" value="UniProtKB-SubCell"/>
</dbReference>
<dbReference type="Proteomes" id="UP000007013">
    <property type="component" value="Chromosome"/>
</dbReference>
<feature type="transmembrane region" description="Helical" evidence="6">
    <location>
        <begin position="52"/>
        <end position="79"/>
    </location>
</feature>
<evidence type="ECO:0000256" key="4">
    <source>
        <dbReference type="ARBA" id="ARBA00022989"/>
    </source>
</evidence>
<evidence type="ECO:0000259" key="7">
    <source>
        <dbReference type="Pfam" id="PF09335"/>
    </source>
</evidence>
<feature type="domain" description="VTT" evidence="7">
    <location>
        <begin position="66"/>
        <end position="186"/>
    </location>
</feature>
<evidence type="ECO:0000313" key="9">
    <source>
        <dbReference type="Proteomes" id="UP000007013"/>
    </source>
</evidence>
<evidence type="ECO:0000256" key="2">
    <source>
        <dbReference type="ARBA" id="ARBA00022475"/>
    </source>
</evidence>
<dbReference type="EMBL" id="CP001032">
    <property type="protein sequence ID" value="ACB75060.1"/>
    <property type="molecule type" value="Genomic_DNA"/>
</dbReference>
<evidence type="ECO:0000256" key="6">
    <source>
        <dbReference type="RuleBase" id="RU366058"/>
    </source>
</evidence>
<dbReference type="RefSeq" id="WP_012374597.1">
    <property type="nucleotide sequence ID" value="NC_010571.1"/>
</dbReference>
<keyword evidence="3 6" id="KW-0812">Transmembrane</keyword>
<sequence>MSREAEKKKLPVAKLAVGAVVLLALAVLLLRGFDVRGAVEQGMAVIRAQGPVVFFAAFALLPAIGVPASVFTLTVAPVFGERLGLPAVVLLAMAAIMVNVMLTYVLARRALRPVLEKLLTRFGYRLPQLAPEDITDFAIIVRVTPGSPFVVQNYLLGIAGVPFGKNLLVAFLVQLFYTPAFVLFGDAVLHGKGRMAMLAAGLFVVAVVATHWARKHYAKKKRSE</sequence>
<evidence type="ECO:0000313" key="8">
    <source>
        <dbReference type="EMBL" id="ACB75060.1"/>
    </source>
</evidence>
<comment type="subcellular location">
    <subcellularLocation>
        <location evidence="1 6">Cell membrane</location>
        <topology evidence="1 6">Multi-pass membrane protein</topology>
    </subcellularLocation>
</comment>
<comment type="caution">
    <text evidence="6">Lacks conserved residue(s) required for the propagation of feature annotation.</text>
</comment>
<comment type="similarity">
    <text evidence="6">Belongs to the TVP38/TMEM64 family.</text>
</comment>
<proteinExistence type="inferred from homology"/>
<dbReference type="InterPro" id="IPR032816">
    <property type="entry name" value="VTT_dom"/>
</dbReference>
<name>B1ZVX4_OPITP</name>
<dbReference type="HOGENOM" id="CLU_098675_0_0_0"/>
<feature type="transmembrane region" description="Helical" evidence="6">
    <location>
        <begin position="195"/>
        <end position="213"/>
    </location>
</feature>
<dbReference type="OrthoDB" id="195778at2"/>
<dbReference type="PANTHER" id="PTHR12677">
    <property type="entry name" value="GOLGI APPARATUS MEMBRANE PROTEIN TVP38-RELATED"/>
    <property type="match status" value="1"/>
</dbReference>
<evidence type="ECO:0000256" key="3">
    <source>
        <dbReference type="ARBA" id="ARBA00022692"/>
    </source>
</evidence>
<gene>
    <name evidence="8" type="ordered locus">Oter_1776</name>
</gene>
<dbReference type="KEGG" id="ote:Oter_1776"/>
<protein>
    <recommendedName>
        <fullName evidence="6">TVP38/TMEM64 family membrane protein</fullName>
    </recommendedName>
</protein>
<keyword evidence="9" id="KW-1185">Reference proteome</keyword>